<name>Q654D2_ORYSJ</name>
<protein>
    <submittedName>
        <fullName evidence="1">Uncharacterized protein</fullName>
    </submittedName>
</protein>
<sequence length="60" mass="6773">MKLWDGDGRYERGCYRLSSGFREPTTTMALGTMNPPCGVVEWLPPSWHDSPSENPVRMDG</sequence>
<reference evidence="2" key="1">
    <citation type="journal article" date="2005" name="Nature">
        <title>The map-based sequence of the rice genome.</title>
        <authorList>
            <consortium name="International rice genome sequencing project (IRGSP)"/>
            <person name="Matsumoto T."/>
            <person name="Wu J."/>
            <person name="Kanamori H."/>
            <person name="Katayose Y."/>
            <person name="Fujisawa M."/>
            <person name="Namiki N."/>
            <person name="Mizuno H."/>
            <person name="Yamamoto K."/>
            <person name="Antonio B.A."/>
            <person name="Baba T."/>
            <person name="Sakata K."/>
            <person name="Nagamura Y."/>
            <person name="Aoki H."/>
            <person name="Arikawa K."/>
            <person name="Arita K."/>
            <person name="Bito T."/>
            <person name="Chiden Y."/>
            <person name="Fujitsuka N."/>
            <person name="Fukunaka R."/>
            <person name="Hamada M."/>
            <person name="Harada C."/>
            <person name="Hayashi A."/>
            <person name="Hijishita S."/>
            <person name="Honda M."/>
            <person name="Hosokawa S."/>
            <person name="Ichikawa Y."/>
            <person name="Idonuma A."/>
            <person name="Iijima M."/>
            <person name="Ikeda M."/>
            <person name="Ikeno M."/>
            <person name="Ito K."/>
            <person name="Ito S."/>
            <person name="Ito T."/>
            <person name="Ito Y."/>
            <person name="Ito Y."/>
            <person name="Iwabuchi A."/>
            <person name="Kamiya K."/>
            <person name="Karasawa W."/>
            <person name="Kurita K."/>
            <person name="Katagiri S."/>
            <person name="Kikuta A."/>
            <person name="Kobayashi H."/>
            <person name="Kobayashi N."/>
            <person name="Machita K."/>
            <person name="Maehara T."/>
            <person name="Masukawa M."/>
            <person name="Mizubayashi T."/>
            <person name="Mukai Y."/>
            <person name="Nagasaki H."/>
            <person name="Nagata Y."/>
            <person name="Naito S."/>
            <person name="Nakashima M."/>
            <person name="Nakama Y."/>
            <person name="Nakamichi Y."/>
            <person name="Nakamura M."/>
            <person name="Meguro A."/>
            <person name="Negishi M."/>
            <person name="Ohta I."/>
            <person name="Ohta T."/>
            <person name="Okamoto M."/>
            <person name="Ono N."/>
            <person name="Saji S."/>
            <person name="Sakaguchi M."/>
            <person name="Sakai K."/>
            <person name="Shibata M."/>
            <person name="Shimokawa T."/>
            <person name="Song J."/>
            <person name="Takazaki Y."/>
            <person name="Terasawa K."/>
            <person name="Tsugane M."/>
            <person name="Tsuji K."/>
            <person name="Ueda S."/>
            <person name="Waki K."/>
            <person name="Yamagata H."/>
            <person name="Yamamoto M."/>
            <person name="Yamamoto S."/>
            <person name="Yamane H."/>
            <person name="Yoshiki S."/>
            <person name="Yoshihara R."/>
            <person name="Yukawa K."/>
            <person name="Zhong H."/>
            <person name="Yano M."/>
            <person name="Yuan Q."/>
            <person name="Ouyang S."/>
            <person name="Liu J."/>
            <person name="Jones K.M."/>
            <person name="Gansberger K."/>
            <person name="Moffat K."/>
            <person name="Hill J."/>
            <person name="Bera J."/>
            <person name="Fadrosh D."/>
            <person name="Jin S."/>
            <person name="Johri S."/>
            <person name="Kim M."/>
            <person name="Overton L."/>
            <person name="Reardon M."/>
            <person name="Tsitrin T."/>
            <person name="Vuong H."/>
            <person name="Weaver B."/>
            <person name="Ciecko A."/>
            <person name="Tallon L."/>
            <person name="Jackson J."/>
            <person name="Pai G."/>
            <person name="Aken S.V."/>
            <person name="Utterback T."/>
            <person name="Reidmuller S."/>
            <person name="Feldblyum T."/>
            <person name="Hsiao J."/>
            <person name="Zismann V."/>
            <person name="Iobst S."/>
            <person name="de Vazeille A.R."/>
            <person name="Buell C.R."/>
            <person name="Ying K."/>
            <person name="Li Y."/>
            <person name="Lu T."/>
            <person name="Huang Y."/>
            <person name="Zhao Q."/>
            <person name="Feng Q."/>
            <person name="Zhang L."/>
            <person name="Zhu J."/>
            <person name="Weng Q."/>
            <person name="Mu J."/>
            <person name="Lu Y."/>
            <person name="Fan D."/>
            <person name="Liu Y."/>
            <person name="Guan J."/>
            <person name="Zhang Y."/>
            <person name="Yu S."/>
            <person name="Liu X."/>
            <person name="Zhang Y."/>
            <person name="Hong G."/>
            <person name="Han B."/>
            <person name="Choisne N."/>
            <person name="Demange N."/>
            <person name="Orjeda G."/>
            <person name="Samain S."/>
            <person name="Cattolico L."/>
            <person name="Pelletier E."/>
            <person name="Couloux A."/>
            <person name="Segurens B."/>
            <person name="Wincker P."/>
            <person name="D'Hont A."/>
            <person name="Scarpelli C."/>
            <person name="Weissenbach J."/>
            <person name="Salanoubat M."/>
            <person name="Quetier F."/>
            <person name="Yu Y."/>
            <person name="Kim H.R."/>
            <person name="Rambo T."/>
            <person name="Currie J."/>
            <person name="Collura K."/>
            <person name="Luo M."/>
            <person name="Yang T."/>
            <person name="Ammiraju J.S.S."/>
            <person name="Engler F."/>
            <person name="Soderlund C."/>
            <person name="Wing R.A."/>
            <person name="Palmer L.E."/>
            <person name="de la Bastide M."/>
            <person name="Spiegel L."/>
            <person name="Nascimento L."/>
            <person name="Zutavern T."/>
            <person name="O'Shaughnessy A."/>
            <person name="Dike S."/>
            <person name="Dedhia N."/>
            <person name="Preston R."/>
            <person name="Balija V."/>
            <person name="McCombie W.R."/>
            <person name="Chow T."/>
            <person name="Chen H."/>
            <person name="Chung M."/>
            <person name="Chen C."/>
            <person name="Shaw J."/>
            <person name="Wu H."/>
            <person name="Hsiao K."/>
            <person name="Chao Y."/>
            <person name="Chu M."/>
            <person name="Cheng C."/>
            <person name="Hour A."/>
            <person name="Lee P."/>
            <person name="Lin S."/>
            <person name="Lin Y."/>
            <person name="Liou J."/>
            <person name="Liu S."/>
            <person name="Hsing Y."/>
            <person name="Raghuvanshi S."/>
            <person name="Mohanty A."/>
            <person name="Bharti A.K."/>
            <person name="Gaur A."/>
            <person name="Gupta V."/>
            <person name="Kumar D."/>
            <person name="Ravi V."/>
            <person name="Vij S."/>
            <person name="Kapur A."/>
            <person name="Khurana P."/>
            <person name="Khurana P."/>
            <person name="Khurana J.P."/>
            <person name="Tyagi A.K."/>
            <person name="Gaikwad K."/>
            <person name="Singh A."/>
            <person name="Dalal V."/>
            <person name="Srivastava S."/>
            <person name="Dixit A."/>
            <person name="Pal A.K."/>
            <person name="Ghazi I.A."/>
            <person name="Yadav M."/>
            <person name="Pandit A."/>
            <person name="Bhargava A."/>
            <person name="Sureshbabu K."/>
            <person name="Batra K."/>
            <person name="Sharma T.R."/>
            <person name="Mohapatra T."/>
            <person name="Singh N.K."/>
            <person name="Messing J."/>
            <person name="Nelson A.B."/>
            <person name="Fuks G."/>
            <person name="Kavchok S."/>
            <person name="Keizer G."/>
            <person name="Linton E."/>
            <person name="Llaca V."/>
            <person name="Song R."/>
            <person name="Tanyolac B."/>
            <person name="Young S."/>
            <person name="Ho-Il K."/>
            <person name="Hahn J.H."/>
            <person name="Sangsakoo G."/>
            <person name="Vanavichit A."/>
            <person name="de Mattos Luiz.A.T."/>
            <person name="Zimmer P.D."/>
            <person name="Malone G."/>
            <person name="Dellagostin O."/>
            <person name="de Oliveira A.C."/>
            <person name="Bevan M."/>
            <person name="Bancroft I."/>
            <person name="Minx P."/>
            <person name="Cordum H."/>
            <person name="Wilson R."/>
            <person name="Cheng Z."/>
            <person name="Jin W."/>
            <person name="Jiang J."/>
            <person name="Leong S.A."/>
            <person name="Iwama H."/>
            <person name="Gojobori T."/>
            <person name="Itoh T."/>
            <person name="Niimura Y."/>
            <person name="Fujii Y."/>
            <person name="Habara T."/>
            <person name="Sakai H."/>
            <person name="Sato Y."/>
            <person name="Wilson G."/>
            <person name="Kumar K."/>
            <person name="McCouch S."/>
            <person name="Juretic N."/>
            <person name="Hoen D."/>
            <person name="Wright S."/>
            <person name="Bruskiewich R."/>
            <person name="Bureau T."/>
            <person name="Miyao A."/>
            <person name="Hirochika H."/>
            <person name="Nishikawa T."/>
            <person name="Kadowaki K."/>
            <person name="Sugiura M."/>
            <person name="Burr B."/>
            <person name="Sasaki T."/>
        </authorList>
    </citation>
    <scope>NUCLEOTIDE SEQUENCE [LARGE SCALE GENOMIC DNA]</scope>
    <source>
        <strain evidence="2">cv. Nipponbare</strain>
    </source>
</reference>
<dbReference type="EMBL" id="AP004743">
    <property type="protein sequence ID" value="BAD45835.1"/>
    <property type="molecule type" value="Genomic_DNA"/>
</dbReference>
<evidence type="ECO:0000313" key="2">
    <source>
        <dbReference type="Proteomes" id="UP000000763"/>
    </source>
</evidence>
<proteinExistence type="predicted"/>
<gene>
    <name evidence="1" type="primary">OSJNBb0026G06.5</name>
</gene>
<evidence type="ECO:0000313" key="1">
    <source>
        <dbReference type="EMBL" id="BAD45835.1"/>
    </source>
</evidence>
<dbReference type="AlphaFoldDB" id="Q654D2"/>
<organism evidence="1 2">
    <name type="scientific">Oryza sativa subsp. japonica</name>
    <name type="common">Rice</name>
    <dbReference type="NCBI Taxonomy" id="39947"/>
    <lineage>
        <taxon>Eukaryota</taxon>
        <taxon>Viridiplantae</taxon>
        <taxon>Streptophyta</taxon>
        <taxon>Embryophyta</taxon>
        <taxon>Tracheophyta</taxon>
        <taxon>Spermatophyta</taxon>
        <taxon>Magnoliopsida</taxon>
        <taxon>Liliopsida</taxon>
        <taxon>Poales</taxon>
        <taxon>Poaceae</taxon>
        <taxon>BOP clade</taxon>
        <taxon>Oryzoideae</taxon>
        <taxon>Oryzeae</taxon>
        <taxon>Oryzinae</taxon>
        <taxon>Oryza</taxon>
        <taxon>Oryza sativa</taxon>
    </lineage>
</organism>
<accession>Q654D2</accession>
<dbReference type="Proteomes" id="UP000000763">
    <property type="component" value="Chromosome 6"/>
</dbReference>
<reference evidence="2" key="2">
    <citation type="journal article" date="2008" name="Nucleic Acids Res.">
        <title>The rice annotation project database (RAP-DB): 2008 update.</title>
        <authorList>
            <consortium name="The rice annotation project (RAP)"/>
        </authorList>
    </citation>
    <scope>GENOME REANNOTATION</scope>
    <source>
        <strain evidence="2">cv. Nipponbare</strain>
    </source>
</reference>